<evidence type="ECO:0000256" key="1">
    <source>
        <dbReference type="ARBA" id="ARBA00010894"/>
    </source>
</evidence>
<dbReference type="EMBL" id="SPIA01000002">
    <property type="protein sequence ID" value="TFH68009.1"/>
    <property type="molecule type" value="Genomic_DNA"/>
</dbReference>
<sequence>MNFLLGIAVQLLSSLFLIRLLLQAVQADFYNPLSQTVFKLSAPVVEPLSRLLPSIGRLNCAALAAALGVRFGYFLFAGASPVVALLQSSYGLLVLLMDLYFWAIFIIIIASWVGNGSNPLLRVIAQLVEPYMGVFRRFIPPLGMLDLSPMAAILVLISVRDRLLPMLFNALQGALL</sequence>
<protein>
    <submittedName>
        <fullName evidence="3">YggT family protein</fullName>
    </submittedName>
</protein>
<proteinExistence type="inferred from homology"/>
<feature type="transmembrane region" description="Helical" evidence="2">
    <location>
        <begin position="138"/>
        <end position="159"/>
    </location>
</feature>
<dbReference type="AlphaFoldDB" id="A0A4Y8UK04"/>
<gene>
    <name evidence="3" type="ORF">E3W66_07130</name>
</gene>
<dbReference type="Proteomes" id="UP000298133">
    <property type="component" value="Unassembled WGS sequence"/>
</dbReference>
<dbReference type="OrthoDB" id="9806665at2"/>
<dbReference type="GO" id="GO:0016020">
    <property type="term" value="C:membrane"/>
    <property type="evidence" value="ECO:0007669"/>
    <property type="project" value="InterPro"/>
</dbReference>
<evidence type="ECO:0000313" key="4">
    <source>
        <dbReference type="Proteomes" id="UP000298133"/>
    </source>
</evidence>
<reference evidence="3 4" key="1">
    <citation type="submission" date="2019-03" db="EMBL/GenBank/DDBJ databases">
        <title>Draft genome of Gammaproteobacteria bacterium LSUCC0057, a member of the SAR92 clade.</title>
        <authorList>
            <person name="Lanclos V.C."/>
            <person name="Doiron C."/>
            <person name="Henson M.W."/>
            <person name="Thrash J.C."/>
        </authorList>
    </citation>
    <scope>NUCLEOTIDE SEQUENCE [LARGE SCALE GENOMIC DNA]</scope>
    <source>
        <strain evidence="3 4">LSUCC0057</strain>
    </source>
</reference>
<accession>A0A4Y8UK04</accession>
<evidence type="ECO:0000313" key="3">
    <source>
        <dbReference type="EMBL" id="TFH68009.1"/>
    </source>
</evidence>
<keyword evidence="2" id="KW-0812">Transmembrane</keyword>
<organism evidence="3 4">
    <name type="scientific">Gammaproteobacteria bacterium LSUCC0057</name>
    <dbReference type="NCBI Taxonomy" id="2559237"/>
    <lineage>
        <taxon>Bacteria</taxon>
        <taxon>Pseudomonadati</taxon>
        <taxon>Pseudomonadota</taxon>
        <taxon>Gammaproteobacteria</taxon>
        <taxon>Cellvibrionales</taxon>
        <taxon>Porticoccaceae</taxon>
        <taxon>SAR92 clade</taxon>
    </lineage>
</organism>
<keyword evidence="2" id="KW-0472">Membrane</keyword>
<comment type="caution">
    <text evidence="3">The sequence shown here is derived from an EMBL/GenBank/DDBJ whole genome shotgun (WGS) entry which is preliminary data.</text>
</comment>
<feature type="transmembrane region" description="Helical" evidence="2">
    <location>
        <begin position="51"/>
        <end position="78"/>
    </location>
</feature>
<name>A0A4Y8UK04_9GAMM</name>
<dbReference type="PANTHER" id="PTHR33219:SF14">
    <property type="entry name" value="PROTEIN COFACTOR ASSEMBLY OF COMPLEX C SUBUNIT B CCB3, CHLOROPLASTIC-RELATED"/>
    <property type="match status" value="1"/>
</dbReference>
<dbReference type="Pfam" id="PF02325">
    <property type="entry name" value="CCB3_YggT"/>
    <property type="match status" value="2"/>
</dbReference>
<feature type="transmembrane region" description="Helical" evidence="2">
    <location>
        <begin position="90"/>
        <end position="113"/>
    </location>
</feature>
<keyword evidence="2" id="KW-1133">Transmembrane helix</keyword>
<dbReference type="InterPro" id="IPR003425">
    <property type="entry name" value="CCB3/YggT"/>
</dbReference>
<evidence type="ECO:0000256" key="2">
    <source>
        <dbReference type="SAM" id="Phobius"/>
    </source>
</evidence>
<dbReference type="PANTHER" id="PTHR33219">
    <property type="entry name" value="YLMG HOMOLOG PROTEIN 2, CHLOROPLASTIC"/>
    <property type="match status" value="1"/>
</dbReference>
<comment type="similarity">
    <text evidence="1">Belongs to the YggT family.</text>
</comment>
<keyword evidence="4" id="KW-1185">Reference proteome</keyword>